<organism evidence="4 5">
    <name type="scientific">Artemisia annua</name>
    <name type="common">Sweet wormwood</name>
    <dbReference type="NCBI Taxonomy" id="35608"/>
    <lineage>
        <taxon>Eukaryota</taxon>
        <taxon>Viridiplantae</taxon>
        <taxon>Streptophyta</taxon>
        <taxon>Embryophyta</taxon>
        <taxon>Tracheophyta</taxon>
        <taxon>Spermatophyta</taxon>
        <taxon>Magnoliopsida</taxon>
        <taxon>eudicotyledons</taxon>
        <taxon>Gunneridae</taxon>
        <taxon>Pentapetalae</taxon>
        <taxon>asterids</taxon>
        <taxon>campanulids</taxon>
        <taxon>Asterales</taxon>
        <taxon>Asteraceae</taxon>
        <taxon>Asteroideae</taxon>
        <taxon>Anthemideae</taxon>
        <taxon>Artemisiinae</taxon>
        <taxon>Artemisia</taxon>
    </lineage>
</organism>
<evidence type="ECO:0000259" key="2">
    <source>
        <dbReference type="Pfam" id="PF03108"/>
    </source>
</evidence>
<dbReference type="AlphaFoldDB" id="A0A2U1ME62"/>
<evidence type="ECO:0000256" key="1">
    <source>
        <dbReference type="SAM" id="MobiDB-lite"/>
    </source>
</evidence>
<feature type="compositionally biased region" description="Acidic residues" evidence="1">
    <location>
        <begin position="162"/>
        <end position="184"/>
    </location>
</feature>
<feature type="region of interest" description="Disordered" evidence="1">
    <location>
        <begin position="160"/>
        <end position="184"/>
    </location>
</feature>
<comment type="caution">
    <text evidence="4">The sequence shown here is derived from an EMBL/GenBank/DDBJ whole genome shotgun (WGS) entry which is preliminary data.</text>
</comment>
<evidence type="ECO:0000259" key="3">
    <source>
        <dbReference type="Pfam" id="PF26130"/>
    </source>
</evidence>
<feature type="region of interest" description="Disordered" evidence="1">
    <location>
        <begin position="484"/>
        <end position="522"/>
    </location>
</feature>
<dbReference type="Pfam" id="PF03108">
    <property type="entry name" value="DBD_Tnp_Mut"/>
    <property type="match status" value="1"/>
</dbReference>
<name>A0A2U1ME62_ARTAN</name>
<gene>
    <name evidence="4" type="ORF">CTI12_AA353050</name>
</gene>
<feature type="domain" description="Transposase MuDR plant" evidence="2">
    <location>
        <begin position="266"/>
        <end position="307"/>
    </location>
</feature>
<dbReference type="PANTHER" id="PTHR31973:SF190">
    <property type="entry name" value="MULE TRANSPOSASE DOMAIN-CONTAINING PROTEIN"/>
    <property type="match status" value="1"/>
</dbReference>
<accession>A0A2U1ME62</accession>
<proteinExistence type="predicted"/>
<protein>
    <submittedName>
        <fullName evidence="4">Transposase, mutator type</fullName>
    </submittedName>
</protein>
<keyword evidence="5" id="KW-1185">Reference proteome</keyword>
<dbReference type="InterPro" id="IPR004332">
    <property type="entry name" value="Transposase_MuDR"/>
</dbReference>
<dbReference type="PANTHER" id="PTHR31973">
    <property type="entry name" value="POLYPROTEIN, PUTATIVE-RELATED"/>
    <property type="match status" value="1"/>
</dbReference>
<evidence type="ECO:0000313" key="5">
    <source>
        <dbReference type="Proteomes" id="UP000245207"/>
    </source>
</evidence>
<dbReference type="Proteomes" id="UP000245207">
    <property type="component" value="Unassembled WGS sequence"/>
</dbReference>
<dbReference type="OrthoDB" id="1746950at2759"/>
<dbReference type="InterPro" id="IPR058594">
    <property type="entry name" value="PB1-like_dom_pln"/>
</dbReference>
<dbReference type="EMBL" id="PKPP01005608">
    <property type="protein sequence ID" value="PWA59496.1"/>
    <property type="molecule type" value="Genomic_DNA"/>
</dbReference>
<evidence type="ECO:0000313" key="4">
    <source>
        <dbReference type="EMBL" id="PWA59496.1"/>
    </source>
</evidence>
<reference evidence="4 5" key="1">
    <citation type="journal article" date="2018" name="Mol. Plant">
        <title>The genome of Artemisia annua provides insight into the evolution of Asteraceae family and artemisinin biosynthesis.</title>
        <authorList>
            <person name="Shen Q."/>
            <person name="Zhang L."/>
            <person name="Liao Z."/>
            <person name="Wang S."/>
            <person name="Yan T."/>
            <person name="Shi P."/>
            <person name="Liu M."/>
            <person name="Fu X."/>
            <person name="Pan Q."/>
            <person name="Wang Y."/>
            <person name="Lv Z."/>
            <person name="Lu X."/>
            <person name="Zhang F."/>
            <person name="Jiang W."/>
            <person name="Ma Y."/>
            <person name="Chen M."/>
            <person name="Hao X."/>
            <person name="Li L."/>
            <person name="Tang Y."/>
            <person name="Lv G."/>
            <person name="Zhou Y."/>
            <person name="Sun X."/>
            <person name="Brodelius P.E."/>
            <person name="Rose J.K.C."/>
            <person name="Tang K."/>
        </authorList>
    </citation>
    <scope>NUCLEOTIDE SEQUENCE [LARGE SCALE GENOMIC DNA]</scope>
    <source>
        <strain evidence="5">cv. Huhao1</strain>
        <tissue evidence="4">Leaf</tissue>
    </source>
</reference>
<sequence length="522" mass="59131">MATPSQHWYIRPDGEKFDETVYDAYPNLFTMRFHHGGRFTECPKRKYVDGEVTFVDMVDIDKFKMDLLYSVLNCIGYDDNAITYFHYKIPLKGLDYALRPLSSDNDACKMLKYVPKHKTIYVFVEHDQTTIGTCGNLDNLDIVEEDDHVRQFDEHVDKVDLENDGAELENEGDDLENEDNESNQDDEIEEVDVPMKGFNFQVDDDGQAEPVNPIVPHVHVDEEAVEEVDFDSLDSDIGDDELSERRKGVRKLKKAAGASGIKNNFFVGKEFPNRDEAKDRIRAYSVECRRNLEFVKNDKERIRVRCIGVVPTINNKDSFLDEDKGKGKVVNTLAEEDKEHCPWLLYIGKGDKGKWVVKTLKDEHKCLQSRKIKAATSTFLSKHCQDLINMNPQIPVVAVQEHMQKKFHINPVACRQWWAKFKSATTLIPPKSVPKTVRPPKKRKKSAGEIEMVKEGKLTRKGKTVTCGICKGTGHNKRSCSARVQGVGTSQSGPSVDGTRTASTSKTGKKTTSTNIKTLGSF</sequence>
<feature type="compositionally biased region" description="Low complexity" evidence="1">
    <location>
        <begin position="499"/>
        <end position="522"/>
    </location>
</feature>
<dbReference type="Pfam" id="PF26130">
    <property type="entry name" value="PB1-like"/>
    <property type="match status" value="1"/>
</dbReference>
<feature type="domain" description="PB1-like" evidence="3">
    <location>
        <begin position="28"/>
        <end position="126"/>
    </location>
</feature>